<dbReference type="RefSeq" id="WP_091499953.1">
    <property type="nucleotide sequence ID" value="NZ_FODJ01000014.1"/>
</dbReference>
<protein>
    <submittedName>
        <fullName evidence="3">Catechol 2,3-dioxygenase</fullName>
    </submittedName>
</protein>
<dbReference type="GO" id="GO:0046872">
    <property type="term" value="F:metal ion binding"/>
    <property type="evidence" value="ECO:0007669"/>
    <property type="project" value="UniProtKB-KW"/>
</dbReference>
<dbReference type="InterPro" id="IPR004360">
    <property type="entry name" value="Glyas_Fos-R_dOase_dom"/>
</dbReference>
<dbReference type="STRING" id="872970.SAMN04488134_1142"/>
<keyword evidence="1" id="KW-0479">Metal-binding</keyword>
<gene>
    <name evidence="3" type="ORF">SAMN04488134_1142</name>
</gene>
<evidence type="ECO:0000313" key="4">
    <source>
        <dbReference type="Proteomes" id="UP000199300"/>
    </source>
</evidence>
<dbReference type="PROSITE" id="PS51819">
    <property type="entry name" value="VOC"/>
    <property type="match status" value="1"/>
</dbReference>
<organism evidence="3 4">
    <name type="scientific">Amphibacillus marinus</name>
    <dbReference type="NCBI Taxonomy" id="872970"/>
    <lineage>
        <taxon>Bacteria</taxon>
        <taxon>Bacillati</taxon>
        <taxon>Bacillota</taxon>
        <taxon>Bacilli</taxon>
        <taxon>Bacillales</taxon>
        <taxon>Bacillaceae</taxon>
        <taxon>Amphibacillus</taxon>
    </lineage>
</organism>
<keyword evidence="4" id="KW-1185">Reference proteome</keyword>
<dbReference type="Proteomes" id="UP000199300">
    <property type="component" value="Unassembled WGS sequence"/>
</dbReference>
<dbReference type="OrthoDB" id="5296884at2"/>
<dbReference type="InterPro" id="IPR029068">
    <property type="entry name" value="Glyas_Bleomycin-R_OHBP_Dase"/>
</dbReference>
<dbReference type="Pfam" id="PF00903">
    <property type="entry name" value="Glyoxalase"/>
    <property type="match status" value="1"/>
</dbReference>
<keyword evidence="3" id="KW-0223">Dioxygenase</keyword>
<name>A0A1H8SZ51_9BACI</name>
<dbReference type="InterPro" id="IPR037523">
    <property type="entry name" value="VOC_core"/>
</dbReference>
<keyword evidence="3" id="KW-0560">Oxidoreductase</keyword>
<dbReference type="EMBL" id="FODJ01000014">
    <property type="protein sequence ID" value="SEO83614.1"/>
    <property type="molecule type" value="Genomic_DNA"/>
</dbReference>
<dbReference type="GO" id="GO:0051213">
    <property type="term" value="F:dioxygenase activity"/>
    <property type="evidence" value="ECO:0007669"/>
    <property type="project" value="UniProtKB-KW"/>
</dbReference>
<dbReference type="PANTHER" id="PTHR36113">
    <property type="entry name" value="LYASE, PUTATIVE-RELATED-RELATED"/>
    <property type="match status" value="1"/>
</dbReference>
<feature type="domain" description="VOC" evidence="2">
    <location>
        <begin position="5"/>
        <end position="131"/>
    </location>
</feature>
<dbReference type="AlphaFoldDB" id="A0A1H8SZ51"/>
<evidence type="ECO:0000256" key="1">
    <source>
        <dbReference type="ARBA" id="ARBA00022723"/>
    </source>
</evidence>
<sequence>MAYGSIHHLEVYVSNLQASKQFWEWLLTELNYTAYQSWDKGFSFKLGETYLVFVQIQEKYNDLLYHRCGVGLNHIAFHAHSRQHVDQLTKKLRQKNIEILYPDKHPFAGGQQHYALYFEDPDRIKVEIVAP</sequence>
<accession>A0A1H8SZ51</accession>
<dbReference type="SUPFAM" id="SSF54593">
    <property type="entry name" value="Glyoxalase/Bleomycin resistance protein/Dihydroxybiphenyl dioxygenase"/>
    <property type="match status" value="1"/>
</dbReference>
<evidence type="ECO:0000259" key="2">
    <source>
        <dbReference type="PROSITE" id="PS51819"/>
    </source>
</evidence>
<dbReference type="InterPro" id="IPR051332">
    <property type="entry name" value="Fosfomycin_Res_Enzymes"/>
</dbReference>
<proteinExistence type="predicted"/>
<reference evidence="3 4" key="1">
    <citation type="submission" date="2016-10" db="EMBL/GenBank/DDBJ databases">
        <authorList>
            <person name="de Groot N.N."/>
        </authorList>
    </citation>
    <scope>NUCLEOTIDE SEQUENCE [LARGE SCALE GENOMIC DNA]</scope>
    <source>
        <strain evidence="3 4">CGMCC 1.10434</strain>
    </source>
</reference>
<evidence type="ECO:0000313" key="3">
    <source>
        <dbReference type="EMBL" id="SEO83614.1"/>
    </source>
</evidence>
<dbReference type="Gene3D" id="3.10.180.10">
    <property type="entry name" value="2,3-Dihydroxybiphenyl 1,2-Dioxygenase, domain 1"/>
    <property type="match status" value="1"/>
</dbReference>
<dbReference type="PANTHER" id="PTHR36113:SF6">
    <property type="entry name" value="FOSFOMYCIN RESISTANCE PROTEIN FOSX"/>
    <property type="match status" value="1"/>
</dbReference>